<dbReference type="PIRSF" id="PIRSF000477">
    <property type="entry name" value="PurNPase"/>
    <property type="match status" value="1"/>
</dbReference>
<dbReference type="RefSeq" id="WP_411931048.1">
    <property type="nucleotide sequence ID" value="NZ_BAAABQ010000009.1"/>
</dbReference>
<feature type="domain" description="Nucleoside phosphorylase" evidence="11">
    <location>
        <begin position="34"/>
        <end position="270"/>
    </location>
</feature>
<evidence type="ECO:0000256" key="2">
    <source>
        <dbReference type="ARBA" id="ARBA00005058"/>
    </source>
</evidence>
<dbReference type="NCBIfam" id="TIGR01697">
    <property type="entry name" value="PNPH-PUNA-XAPA"/>
    <property type="match status" value="1"/>
</dbReference>
<dbReference type="PANTHER" id="PTHR11904">
    <property type="entry name" value="METHYLTHIOADENOSINE/PURINE NUCLEOSIDE PHOSPHORYLASE"/>
    <property type="match status" value="1"/>
</dbReference>
<dbReference type="EC" id="2.4.2.1" evidence="5 10"/>
<keyword evidence="13" id="KW-1185">Reference proteome</keyword>
<evidence type="ECO:0000313" key="13">
    <source>
        <dbReference type="Proteomes" id="UP000517916"/>
    </source>
</evidence>
<accession>A0ABR6BI87</accession>
<dbReference type="PANTHER" id="PTHR11904:SF9">
    <property type="entry name" value="PURINE NUCLEOSIDE PHOSPHORYLASE-RELATED"/>
    <property type="match status" value="1"/>
</dbReference>
<dbReference type="NCBIfam" id="NF006054">
    <property type="entry name" value="PRK08202.1"/>
    <property type="match status" value="1"/>
</dbReference>
<sequence length="273" mass="28318">MTGISENISVTPEELAARAATALAERTGVERHDVAVVLGSGWRPAADVIGQAEVEVPVAELPGFLAPTVAGHGGTIRSVRAGDNRVLVLLGRTHLYEGKGIETVVHGVRTAAAAGCRTVVLTNAAGGLRHGMRVGQPVLISDHLNLTARSPLVGANFVDMTDLYSPRLRELARQIDPALEEGVYAALPGPHFETPAEIRMLRTLGADLVGMSTVLEAIAARAAGVAEVFGLSLVTNLAAGMTGEPLNHQEVLEAGKAAATGMGSLLRELVSRA</sequence>
<evidence type="ECO:0000256" key="9">
    <source>
        <dbReference type="ARBA" id="ARBA00048556"/>
    </source>
</evidence>
<dbReference type="SUPFAM" id="SSF53167">
    <property type="entry name" value="Purine and uridine phosphorylases"/>
    <property type="match status" value="1"/>
</dbReference>
<organism evidence="12 13">
    <name type="scientific">Kutzneria viridogrisea</name>
    <dbReference type="NCBI Taxonomy" id="47990"/>
    <lineage>
        <taxon>Bacteria</taxon>
        <taxon>Bacillati</taxon>
        <taxon>Actinomycetota</taxon>
        <taxon>Actinomycetes</taxon>
        <taxon>Pseudonocardiales</taxon>
        <taxon>Pseudonocardiaceae</taxon>
        <taxon>Kutzneria</taxon>
    </lineage>
</organism>
<dbReference type="Gene3D" id="3.40.50.1580">
    <property type="entry name" value="Nucleoside phosphorylase domain"/>
    <property type="match status" value="1"/>
</dbReference>
<evidence type="ECO:0000256" key="10">
    <source>
        <dbReference type="PIRNR" id="PIRNR000477"/>
    </source>
</evidence>
<dbReference type="InterPro" id="IPR011269">
    <property type="entry name" value="PUNP"/>
</dbReference>
<comment type="subunit">
    <text evidence="4">Homotrimer.</text>
</comment>
<comment type="catalytic activity">
    <reaction evidence="9">
        <text>a purine 2'-deoxy-D-ribonucleoside + phosphate = a purine nucleobase + 2-deoxy-alpha-D-ribose 1-phosphate</text>
        <dbReference type="Rhea" id="RHEA:36431"/>
        <dbReference type="ChEBI" id="CHEBI:26386"/>
        <dbReference type="ChEBI" id="CHEBI:43474"/>
        <dbReference type="ChEBI" id="CHEBI:57259"/>
        <dbReference type="ChEBI" id="CHEBI:142361"/>
        <dbReference type="EC" id="2.4.2.1"/>
    </reaction>
</comment>
<dbReference type="Pfam" id="PF01048">
    <property type="entry name" value="PNP_UDP_1"/>
    <property type="match status" value="1"/>
</dbReference>
<dbReference type="PROSITE" id="PS01240">
    <property type="entry name" value="PNP_MTAP_2"/>
    <property type="match status" value="1"/>
</dbReference>
<evidence type="ECO:0000256" key="5">
    <source>
        <dbReference type="ARBA" id="ARBA00011886"/>
    </source>
</evidence>
<comment type="function">
    <text evidence="1">The purine nucleoside phosphorylases catalyze the phosphorolytic breakdown of the N-glycosidic bond in the beta-(deoxy)ribonucleoside molecules, with the formation of the corresponding free purine bases and pentose-1-phosphate. Cleaves guanosine, inosine, 2'-deoxyguanosine and 2'-deoxyinosine.</text>
</comment>
<dbReference type="EMBL" id="JACJID010000002">
    <property type="protein sequence ID" value="MBA8926600.1"/>
    <property type="molecule type" value="Genomic_DNA"/>
</dbReference>
<evidence type="ECO:0000256" key="8">
    <source>
        <dbReference type="ARBA" id="ARBA00022679"/>
    </source>
</evidence>
<keyword evidence="8 10" id="KW-0808">Transferase</keyword>
<gene>
    <name evidence="12" type="ORF">BC739_003799</name>
</gene>
<dbReference type="InterPro" id="IPR018099">
    <property type="entry name" value="Purine_phosphorylase-2_CS"/>
</dbReference>
<reference evidence="12 13" key="1">
    <citation type="submission" date="2020-08" db="EMBL/GenBank/DDBJ databases">
        <title>Genomic Encyclopedia of Archaeal and Bacterial Type Strains, Phase II (KMG-II): from individual species to whole genera.</title>
        <authorList>
            <person name="Goeker M."/>
        </authorList>
    </citation>
    <scope>NUCLEOTIDE SEQUENCE [LARGE SCALE GENOMIC DNA]</scope>
    <source>
        <strain evidence="12 13">DSM 43850</strain>
    </source>
</reference>
<evidence type="ECO:0000256" key="6">
    <source>
        <dbReference type="ARBA" id="ARBA00013834"/>
    </source>
</evidence>
<name>A0ABR6BI87_9PSEU</name>
<evidence type="ECO:0000256" key="1">
    <source>
        <dbReference type="ARBA" id="ARBA00002678"/>
    </source>
</evidence>
<dbReference type="InterPro" id="IPR011268">
    <property type="entry name" value="Purine_phosphorylase"/>
</dbReference>
<comment type="similarity">
    <text evidence="3 10">Belongs to the PNP/MTAP phosphorylase family.</text>
</comment>
<dbReference type="GO" id="GO:0004731">
    <property type="term" value="F:purine-nucleoside phosphorylase activity"/>
    <property type="evidence" value="ECO:0007669"/>
    <property type="project" value="UniProtKB-EC"/>
</dbReference>
<dbReference type="InterPro" id="IPR035994">
    <property type="entry name" value="Nucleoside_phosphorylase_sf"/>
</dbReference>
<comment type="caution">
    <text evidence="12">The sequence shown here is derived from an EMBL/GenBank/DDBJ whole genome shotgun (WGS) entry which is preliminary data.</text>
</comment>
<dbReference type="InterPro" id="IPR000845">
    <property type="entry name" value="Nucleoside_phosphorylase_d"/>
</dbReference>
<evidence type="ECO:0000313" key="12">
    <source>
        <dbReference type="EMBL" id="MBA8926600.1"/>
    </source>
</evidence>
<evidence type="ECO:0000256" key="4">
    <source>
        <dbReference type="ARBA" id="ARBA00011233"/>
    </source>
</evidence>
<evidence type="ECO:0000256" key="7">
    <source>
        <dbReference type="ARBA" id="ARBA00022676"/>
    </source>
</evidence>
<dbReference type="CDD" id="cd09009">
    <property type="entry name" value="PNP-EcPNPII_like"/>
    <property type="match status" value="1"/>
</dbReference>
<dbReference type="NCBIfam" id="TIGR01698">
    <property type="entry name" value="PUNP"/>
    <property type="match status" value="1"/>
</dbReference>
<evidence type="ECO:0000259" key="11">
    <source>
        <dbReference type="Pfam" id="PF01048"/>
    </source>
</evidence>
<dbReference type="Proteomes" id="UP000517916">
    <property type="component" value="Unassembled WGS sequence"/>
</dbReference>
<proteinExistence type="inferred from homology"/>
<keyword evidence="7 10" id="KW-0328">Glycosyltransferase</keyword>
<comment type="pathway">
    <text evidence="2 10">Purine metabolism; purine nucleoside salvage.</text>
</comment>
<protein>
    <recommendedName>
        <fullName evidence="6 10">Purine nucleoside phosphorylase</fullName>
        <ecNumber evidence="5 10">2.4.2.1</ecNumber>
    </recommendedName>
    <alternativeName>
        <fullName evidence="10">Inosine-guanosine phosphorylase</fullName>
    </alternativeName>
</protein>
<evidence type="ECO:0000256" key="3">
    <source>
        <dbReference type="ARBA" id="ARBA00006751"/>
    </source>
</evidence>